<feature type="domain" description="Tim44-like" evidence="4">
    <location>
        <begin position="201"/>
        <end position="331"/>
    </location>
</feature>
<evidence type="ECO:0000256" key="3">
    <source>
        <dbReference type="SAM" id="SignalP"/>
    </source>
</evidence>
<keyword evidence="2" id="KW-0472">Membrane</keyword>
<evidence type="ECO:0000313" key="6">
    <source>
        <dbReference type="Proteomes" id="UP000076276"/>
    </source>
</evidence>
<dbReference type="SUPFAM" id="SSF54427">
    <property type="entry name" value="NTF2-like"/>
    <property type="match status" value="1"/>
</dbReference>
<feature type="compositionally biased region" description="Polar residues" evidence="1">
    <location>
        <begin position="152"/>
        <end position="185"/>
    </location>
</feature>
<feature type="region of interest" description="Disordered" evidence="1">
    <location>
        <begin position="28"/>
        <end position="68"/>
    </location>
</feature>
<dbReference type="PANTHER" id="PTHR41542">
    <property type="entry name" value="BLL5807 PROTEIN"/>
    <property type="match status" value="1"/>
</dbReference>
<keyword evidence="2" id="KW-0812">Transmembrane</keyword>
<feature type="region of interest" description="Disordered" evidence="1">
    <location>
        <begin position="152"/>
        <end position="189"/>
    </location>
</feature>
<dbReference type="STRING" id="1806892.AZH43_04690"/>
<feature type="transmembrane region" description="Helical" evidence="2">
    <location>
        <begin position="115"/>
        <end position="132"/>
    </location>
</feature>
<organism evidence="5 6">
    <name type="scientific">Acinetobacter pragensis</name>
    <dbReference type="NCBI Taxonomy" id="1806892"/>
    <lineage>
        <taxon>Bacteria</taxon>
        <taxon>Pseudomonadati</taxon>
        <taxon>Pseudomonadota</taxon>
        <taxon>Gammaproteobacteria</taxon>
        <taxon>Moraxellales</taxon>
        <taxon>Moraxellaceae</taxon>
        <taxon>Acinetobacter</taxon>
    </lineage>
</organism>
<keyword evidence="3" id="KW-0732">Signal</keyword>
<gene>
    <name evidence="5" type="ORF">AZH43_04690</name>
</gene>
<keyword evidence="6" id="KW-1185">Reference proteome</keyword>
<feature type="compositionally biased region" description="Low complexity" evidence="1">
    <location>
        <begin position="48"/>
        <end position="68"/>
    </location>
</feature>
<dbReference type="Proteomes" id="UP000076276">
    <property type="component" value="Unassembled WGS sequence"/>
</dbReference>
<dbReference type="RefSeq" id="WP_067672654.1">
    <property type="nucleotide sequence ID" value="NZ_CBCSIK010000002.1"/>
</dbReference>
<feature type="chain" id="PRO_5007592001" description="Tim44-like domain-containing protein" evidence="3">
    <location>
        <begin position="27"/>
        <end position="333"/>
    </location>
</feature>
<dbReference type="Pfam" id="PF04280">
    <property type="entry name" value="Tim44"/>
    <property type="match status" value="1"/>
</dbReference>
<sequence length="333" mass="34401">MEVRQRGLIAGVLTAALLVAPFAAEAKRAGGGKSHGMSRQAAPAQSYQQPRQAAPVQQPATAGAPAKSGSNVGGMVAAGVAGAAIGAVAANAMADDKNTQAASEAQTAQEEKGGIPSWIWILLAAAAAFFIFRKMGAKKKLANNPYAPNNGASNTSSVNSGPFGQQNAAPRSAAGDNTNIFGQSVNGSAAQAPAGNAPFAGGAFTSSGSQLPDGTEPAAFLRVARQRFNHIQSVNSASNVAEIQRYLTPDLYQSMYNDIMANQDQDVAEFSNLNAMVADSATENGQYIVSVRFTGTVSEDLNSLPQPFAEVWHFVKPAGSSEDWRVAGIQQES</sequence>
<dbReference type="SMART" id="SM00978">
    <property type="entry name" value="Tim44"/>
    <property type="match status" value="1"/>
</dbReference>
<evidence type="ECO:0000259" key="4">
    <source>
        <dbReference type="SMART" id="SM00978"/>
    </source>
</evidence>
<protein>
    <recommendedName>
        <fullName evidence="4">Tim44-like domain-containing protein</fullName>
    </recommendedName>
</protein>
<name>A0A151XXR2_9GAMM</name>
<evidence type="ECO:0000256" key="2">
    <source>
        <dbReference type="SAM" id="Phobius"/>
    </source>
</evidence>
<proteinExistence type="predicted"/>
<feature type="signal peptide" evidence="3">
    <location>
        <begin position="1"/>
        <end position="26"/>
    </location>
</feature>
<reference evidence="5 6" key="1">
    <citation type="submission" date="2016-03" db="EMBL/GenBank/DDBJ databases">
        <title>Acinetobacter genomospecies 28 strain ANC 4149.</title>
        <authorList>
            <person name="Radolfova-Krizova L."/>
            <person name="Nemec A."/>
        </authorList>
    </citation>
    <scope>NUCLEOTIDE SEQUENCE [LARGE SCALE GENOMIC DNA]</scope>
    <source>
        <strain evidence="5 6">ANC 4149</strain>
    </source>
</reference>
<comment type="caution">
    <text evidence="5">The sequence shown here is derived from an EMBL/GenBank/DDBJ whole genome shotgun (WGS) entry which is preliminary data.</text>
</comment>
<dbReference type="OrthoDB" id="5298777at2"/>
<dbReference type="InterPro" id="IPR007379">
    <property type="entry name" value="Tim44-like_dom"/>
</dbReference>
<evidence type="ECO:0000313" key="5">
    <source>
        <dbReference type="EMBL" id="KYQ70454.1"/>
    </source>
</evidence>
<evidence type="ECO:0000256" key="1">
    <source>
        <dbReference type="SAM" id="MobiDB-lite"/>
    </source>
</evidence>
<dbReference type="InterPro" id="IPR032710">
    <property type="entry name" value="NTF2-like_dom_sf"/>
</dbReference>
<dbReference type="EMBL" id="LUAW01000071">
    <property type="protein sequence ID" value="KYQ70454.1"/>
    <property type="molecule type" value="Genomic_DNA"/>
</dbReference>
<accession>A0A151XXR2</accession>
<keyword evidence="2" id="KW-1133">Transmembrane helix</keyword>
<dbReference type="PANTHER" id="PTHR41542:SF1">
    <property type="entry name" value="BLL5807 PROTEIN"/>
    <property type="match status" value="1"/>
</dbReference>
<dbReference type="AlphaFoldDB" id="A0A151XXR2"/>